<keyword evidence="5 8" id="KW-1133">Transmembrane helix</keyword>
<keyword evidence="6 8" id="KW-0472">Membrane</keyword>
<evidence type="ECO:0000313" key="10">
    <source>
        <dbReference type="Proteomes" id="UP000316181"/>
    </source>
</evidence>
<comment type="caution">
    <text evidence="9">The sequence shown here is derived from an EMBL/GenBank/DDBJ whole genome shotgun (WGS) entry which is preliminary data.</text>
</comment>
<feature type="transmembrane region" description="Helical" evidence="8">
    <location>
        <begin position="355"/>
        <end position="380"/>
    </location>
</feature>
<dbReference type="InterPro" id="IPR029044">
    <property type="entry name" value="Nucleotide-diphossugar_trans"/>
</dbReference>
<dbReference type="Pfam" id="PF13641">
    <property type="entry name" value="Glyco_tranf_2_3"/>
    <property type="match status" value="1"/>
</dbReference>
<evidence type="ECO:0000256" key="1">
    <source>
        <dbReference type="ARBA" id="ARBA00004141"/>
    </source>
</evidence>
<gene>
    <name evidence="9" type="ORF">FB389_0365</name>
</gene>
<organism evidence="9 10">
    <name type="scientific">Rarobacter incanus</name>
    <dbReference type="NCBI Taxonomy" id="153494"/>
    <lineage>
        <taxon>Bacteria</taxon>
        <taxon>Bacillati</taxon>
        <taxon>Actinomycetota</taxon>
        <taxon>Actinomycetes</taxon>
        <taxon>Micrococcales</taxon>
        <taxon>Rarobacteraceae</taxon>
        <taxon>Rarobacter</taxon>
    </lineage>
</organism>
<accession>A0A542SM75</accession>
<dbReference type="Proteomes" id="UP000316181">
    <property type="component" value="Unassembled WGS sequence"/>
</dbReference>
<evidence type="ECO:0000256" key="6">
    <source>
        <dbReference type="ARBA" id="ARBA00023136"/>
    </source>
</evidence>
<keyword evidence="4 8" id="KW-0812">Transmembrane</keyword>
<dbReference type="RefSeq" id="WP_142111094.1">
    <property type="nucleotide sequence ID" value="NZ_BAAATB010000008.1"/>
</dbReference>
<feature type="transmembrane region" description="Helical" evidence="8">
    <location>
        <begin position="17"/>
        <end position="37"/>
    </location>
</feature>
<dbReference type="GO" id="GO:0005886">
    <property type="term" value="C:plasma membrane"/>
    <property type="evidence" value="ECO:0007669"/>
    <property type="project" value="TreeGrafter"/>
</dbReference>
<evidence type="ECO:0000256" key="8">
    <source>
        <dbReference type="SAM" id="Phobius"/>
    </source>
</evidence>
<dbReference type="OrthoDB" id="9806824at2"/>
<comment type="subcellular location">
    <subcellularLocation>
        <location evidence="1">Membrane</location>
        <topology evidence="1">Multi-pass membrane protein</topology>
    </subcellularLocation>
</comment>
<evidence type="ECO:0000256" key="2">
    <source>
        <dbReference type="ARBA" id="ARBA00022676"/>
    </source>
</evidence>
<reference evidence="9 10" key="1">
    <citation type="submission" date="2019-06" db="EMBL/GenBank/DDBJ databases">
        <title>Sequencing the genomes of 1000 actinobacteria strains.</title>
        <authorList>
            <person name="Klenk H.-P."/>
        </authorList>
    </citation>
    <scope>NUCLEOTIDE SEQUENCE [LARGE SCALE GENOMIC DNA]</scope>
    <source>
        <strain evidence="9 10">DSM 10596</strain>
    </source>
</reference>
<keyword evidence="10" id="KW-1185">Reference proteome</keyword>
<dbReference type="GO" id="GO:0016758">
    <property type="term" value="F:hexosyltransferase activity"/>
    <property type="evidence" value="ECO:0007669"/>
    <property type="project" value="TreeGrafter"/>
</dbReference>
<sequence length="562" mass="60655">MNGFDPYAGTPLWLQPLYWVALIMIVASLATLFGLVWGASRAQEDDEDERPDPLSPASREIAVRDVQVDERERDYLWVFVVPALNEERTIADSVARLAAVAAAHRIILVINDGSDDDTGRILDGLDVPGLIVLTRTAPNARKGKAQALNDAWHYLHTRVLDSPDYRGWDPDHVIVTIVDADGRLAPNATDVVKHFVDERVGGVQSLVRIYNRSSFLTWAQNLEFLVFGKVFQRGRSRWGTANMGGNGQFNRLSALDSVVVPVPQHAARRAASSEEIAGPWRARLTEDQDIGVRMLQAGWRGEQSTTVTIDQQGLNSFRTLYRQRTRWSQGTWQSVALVRGVGKLHANVVAKFDHVWYLLTPLVQAVVGLSVLASIVQLLLGDVSIYMPWQVVVAFYVLSFAPGVVVIFASLGHTGLKSVIVAVVLAHLYLIYTWMIYPVVFRALGRQVARRTGWAKTAREKIDEPAQAPGQIGASTAGELGAAGDFGAAPAGETGAQGVLEPAPAGGQDAPIPGKQIGPAGSPGVAAGGTFAWAGRGNGLGTADAAAILAVPMSRKVRAPRP</sequence>
<evidence type="ECO:0000256" key="7">
    <source>
        <dbReference type="SAM" id="MobiDB-lite"/>
    </source>
</evidence>
<dbReference type="InterPro" id="IPR050321">
    <property type="entry name" value="Glycosyltr_2/OpgH_subfam"/>
</dbReference>
<evidence type="ECO:0000256" key="4">
    <source>
        <dbReference type="ARBA" id="ARBA00022692"/>
    </source>
</evidence>
<protein>
    <submittedName>
        <fullName evidence="9">Cellulose synthase/poly-beta-1,6-N-acetylglucosamine synthase-like glycosyltransferase</fullName>
    </submittedName>
</protein>
<dbReference type="AlphaFoldDB" id="A0A542SM75"/>
<dbReference type="SUPFAM" id="SSF53448">
    <property type="entry name" value="Nucleotide-diphospho-sugar transferases"/>
    <property type="match status" value="1"/>
</dbReference>
<keyword evidence="3 9" id="KW-0808">Transferase</keyword>
<dbReference type="Gene3D" id="3.90.550.10">
    <property type="entry name" value="Spore Coat Polysaccharide Biosynthesis Protein SpsA, Chain A"/>
    <property type="match status" value="1"/>
</dbReference>
<feature type="transmembrane region" description="Helical" evidence="8">
    <location>
        <begin position="386"/>
        <end position="411"/>
    </location>
</feature>
<evidence type="ECO:0000256" key="5">
    <source>
        <dbReference type="ARBA" id="ARBA00022989"/>
    </source>
</evidence>
<dbReference type="EMBL" id="VFNV01000001">
    <property type="protein sequence ID" value="TQK75731.1"/>
    <property type="molecule type" value="Genomic_DNA"/>
</dbReference>
<keyword evidence="2" id="KW-0328">Glycosyltransferase</keyword>
<name>A0A542SM75_9MICO</name>
<evidence type="ECO:0000256" key="3">
    <source>
        <dbReference type="ARBA" id="ARBA00022679"/>
    </source>
</evidence>
<evidence type="ECO:0000313" key="9">
    <source>
        <dbReference type="EMBL" id="TQK75731.1"/>
    </source>
</evidence>
<feature type="transmembrane region" description="Helical" evidence="8">
    <location>
        <begin position="418"/>
        <end position="437"/>
    </location>
</feature>
<dbReference type="PANTHER" id="PTHR43867:SF2">
    <property type="entry name" value="CELLULOSE SYNTHASE CATALYTIC SUBUNIT A [UDP-FORMING]"/>
    <property type="match status" value="1"/>
</dbReference>
<proteinExistence type="predicted"/>
<feature type="region of interest" description="Disordered" evidence="7">
    <location>
        <begin position="497"/>
        <end position="521"/>
    </location>
</feature>
<dbReference type="PANTHER" id="PTHR43867">
    <property type="entry name" value="CELLULOSE SYNTHASE CATALYTIC SUBUNIT A [UDP-FORMING]"/>
    <property type="match status" value="1"/>
</dbReference>